<evidence type="ECO:0000313" key="11">
    <source>
        <dbReference type="Proteomes" id="UP000253345"/>
    </source>
</evidence>
<feature type="transmembrane region" description="Helical" evidence="8">
    <location>
        <begin position="18"/>
        <end position="39"/>
    </location>
</feature>
<dbReference type="PANTHER" id="PTHR43124">
    <property type="entry name" value="PURINE EFFLUX PUMP PBUE"/>
    <property type="match status" value="1"/>
</dbReference>
<dbReference type="InterPro" id="IPR001958">
    <property type="entry name" value="Tet-R_TetA/multi-R_MdtG-like"/>
</dbReference>
<dbReference type="InterPro" id="IPR011701">
    <property type="entry name" value="MFS"/>
</dbReference>
<dbReference type="OrthoDB" id="9800416at2"/>
<dbReference type="Pfam" id="PF07690">
    <property type="entry name" value="MFS_1"/>
    <property type="match status" value="1"/>
</dbReference>
<feature type="transmembrane region" description="Helical" evidence="8">
    <location>
        <begin position="374"/>
        <end position="397"/>
    </location>
</feature>
<dbReference type="GO" id="GO:1990961">
    <property type="term" value="P:xenobiotic detoxification by transmembrane export across the plasma membrane"/>
    <property type="evidence" value="ECO:0007669"/>
    <property type="project" value="InterPro"/>
</dbReference>
<feature type="transmembrane region" description="Helical" evidence="8">
    <location>
        <begin position="255"/>
        <end position="276"/>
    </location>
</feature>
<feature type="domain" description="Major facilitator superfamily (MFS) profile" evidence="9">
    <location>
        <begin position="17"/>
        <end position="400"/>
    </location>
</feature>
<name>A0A368Z2L2_9RHOB</name>
<evidence type="ECO:0000256" key="3">
    <source>
        <dbReference type="ARBA" id="ARBA00022448"/>
    </source>
</evidence>
<evidence type="ECO:0000256" key="2">
    <source>
        <dbReference type="ARBA" id="ARBA00006236"/>
    </source>
</evidence>
<keyword evidence="4" id="KW-1003">Cell membrane</keyword>
<keyword evidence="3 8" id="KW-0813">Transport</keyword>
<feature type="transmembrane region" description="Helical" evidence="8">
    <location>
        <begin position="51"/>
        <end position="71"/>
    </location>
</feature>
<dbReference type="GO" id="GO:0042910">
    <property type="term" value="F:xenobiotic transmembrane transporter activity"/>
    <property type="evidence" value="ECO:0007669"/>
    <property type="project" value="InterPro"/>
</dbReference>
<dbReference type="InterPro" id="IPR036259">
    <property type="entry name" value="MFS_trans_sf"/>
</dbReference>
<keyword evidence="5 8" id="KW-0812">Transmembrane</keyword>
<dbReference type="RefSeq" id="WP_114348530.1">
    <property type="nucleotide sequence ID" value="NZ_QPJL01000004.1"/>
</dbReference>
<evidence type="ECO:0000256" key="5">
    <source>
        <dbReference type="ARBA" id="ARBA00022692"/>
    </source>
</evidence>
<sequence length="406" mass="42469">MSPENPPSAPPAPRRPSLVTLVAISAAGAFSMNIFLPSLPGMAEDFGVDYALMQLSVSAFLGVSAVVQLFCGPISDRYGRRPVVLWSLAIFLLATLGTLVAPTAGWFLFFRMVQAVITTGFVISRAVVRDMVPAEQAASMIGYVTMAMSLVPMVAPVLGGTLDELFGWRASFMAMAMVGAAVLMLCWFDLHETARGGGIPMRQQVATYPVLARSQRFWGYSLAATLSAGSFYAYLGGAPFVGRHVLHLSPAEVGYWFAAPSIGYALGNFASARFSIRVGMNRMILLGALICALALTVALALDLMGHHEPLVFFGAVACMGLGNGMLLPNANAGMMSVRPELAGTASGLGGAMSVAGGAGLAALSGAFLHEGATAAPLLVIMAGSAGGSVLAILWVLWRERQIMQGR</sequence>
<dbReference type="InterPro" id="IPR020846">
    <property type="entry name" value="MFS_dom"/>
</dbReference>
<dbReference type="NCBIfam" id="TIGR00710">
    <property type="entry name" value="efflux_Bcr_CflA"/>
    <property type="match status" value="1"/>
</dbReference>
<feature type="transmembrane region" description="Helical" evidence="8">
    <location>
        <begin position="310"/>
        <end position="327"/>
    </location>
</feature>
<comment type="similarity">
    <text evidence="2 8">Belongs to the major facilitator superfamily. Bcr/CmlA family.</text>
</comment>
<dbReference type="SUPFAM" id="SSF103473">
    <property type="entry name" value="MFS general substrate transporter"/>
    <property type="match status" value="1"/>
</dbReference>
<reference evidence="10 11" key="1">
    <citation type="submission" date="2018-07" db="EMBL/GenBank/DDBJ databases">
        <title>Genomic Encyclopedia of Type Strains, Phase III (KMG-III): the genomes of soil and plant-associated and newly described type strains.</title>
        <authorList>
            <person name="Whitman W."/>
        </authorList>
    </citation>
    <scope>NUCLEOTIDE SEQUENCE [LARGE SCALE GENOMIC DNA]</scope>
    <source>
        <strain evidence="10 11">CECT 8525</strain>
    </source>
</reference>
<keyword evidence="6 8" id="KW-1133">Transmembrane helix</keyword>
<dbReference type="Gene3D" id="1.20.1720.10">
    <property type="entry name" value="Multidrug resistance protein D"/>
    <property type="match status" value="1"/>
</dbReference>
<accession>A0A368Z2L2</accession>
<dbReference type="GO" id="GO:0005886">
    <property type="term" value="C:plasma membrane"/>
    <property type="evidence" value="ECO:0007669"/>
    <property type="project" value="UniProtKB-SubCell"/>
</dbReference>
<dbReference type="Proteomes" id="UP000253345">
    <property type="component" value="Unassembled WGS sequence"/>
</dbReference>
<feature type="transmembrane region" description="Helical" evidence="8">
    <location>
        <begin position="165"/>
        <end position="188"/>
    </location>
</feature>
<organism evidence="10 11">
    <name type="scientific">Paracoccus lutimaris</name>
    <dbReference type="NCBI Taxonomy" id="1490030"/>
    <lineage>
        <taxon>Bacteria</taxon>
        <taxon>Pseudomonadati</taxon>
        <taxon>Pseudomonadota</taxon>
        <taxon>Alphaproteobacteria</taxon>
        <taxon>Rhodobacterales</taxon>
        <taxon>Paracoccaceae</taxon>
        <taxon>Paracoccus</taxon>
    </lineage>
</organism>
<gene>
    <name evidence="10" type="ORF">DFP89_10479</name>
</gene>
<evidence type="ECO:0000313" key="10">
    <source>
        <dbReference type="EMBL" id="RCW86692.1"/>
    </source>
</evidence>
<dbReference type="AlphaFoldDB" id="A0A368Z2L2"/>
<dbReference type="PRINTS" id="PR01035">
    <property type="entry name" value="TCRTETA"/>
</dbReference>
<feature type="transmembrane region" description="Helical" evidence="8">
    <location>
        <begin position="140"/>
        <end position="159"/>
    </location>
</feature>
<protein>
    <recommendedName>
        <fullName evidence="8">Bcr/CflA family efflux transporter</fullName>
    </recommendedName>
</protein>
<evidence type="ECO:0000256" key="1">
    <source>
        <dbReference type="ARBA" id="ARBA00004651"/>
    </source>
</evidence>
<dbReference type="InterPro" id="IPR004812">
    <property type="entry name" value="Efflux_drug-R_Bcr/CmlA"/>
</dbReference>
<dbReference type="InterPro" id="IPR050189">
    <property type="entry name" value="MFS_Efflux_Transporters"/>
</dbReference>
<dbReference type="CDD" id="cd17320">
    <property type="entry name" value="MFS_MdfA_MDR_like"/>
    <property type="match status" value="1"/>
</dbReference>
<comment type="caution">
    <text evidence="10">The sequence shown here is derived from an EMBL/GenBank/DDBJ whole genome shotgun (WGS) entry which is preliminary data.</text>
</comment>
<evidence type="ECO:0000256" key="7">
    <source>
        <dbReference type="ARBA" id="ARBA00023136"/>
    </source>
</evidence>
<evidence type="ECO:0000256" key="8">
    <source>
        <dbReference type="RuleBase" id="RU365088"/>
    </source>
</evidence>
<dbReference type="EMBL" id="QPJL01000004">
    <property type="protein sequence ID" value="RCW86692.1"/>
    <property type="molecule type" value="Genomic_DNA"/>
</dbReference>
<feature type="transmembrane region" description="Helical" evidence="8">
    <location>
        <begin position="108"/>
        <end position="128"/>
    </location>
</feature>
<feature type="transmembrane region" description="Helical" evidence="8">
    <location>
        <begin position="283"/>
        <end position="304"/>
    </location>
</feature>
<keyword evidence="8" id="KW-0997">Cell inner membrane</keyword>
<keyword evidence="11" id="KW-1185">Reference proteome</keyword>
<keyword evidence="7 8" id="KW-0472">Membrane</keyword>
<comment type="subcellular location">
    <subcellularLocation>
        <location evidence="8">Cell inner membrane</location>
        <topology evidence="8">Multi-pass membrane protein</topology>
    </subcellularLocation>
    <subcellularLocation>
        <location evidence="1">Cell membrane</location>
        <topology evidence="1">Multi-pass membrane protein</topology>
    </subcellularLocation>
</comment>
<dbReference type="PROSITE" id="PS50850">
    <property type="entry name" value="MFS"/>
    <property type="match status" value="1"/>
</dbReference>
<proteinExistence type="inferred from homology"/>
<evidence type="ECO:0000256" key="4">
    <source>
        <dbReference type="ARBA" id="ARBA00022475"/>
    </source>
</evidence>
<evidence type="ECO:0000259" key="9">
    <source>
        <dbReference type="PROSITE" id="PS50850"/>
    </source>
</evidence>
<feature type="transmembrane region" description="Helical" evidence="8">
    <location>
        <begin position="83"/>
        <end position="102"/>
    </location>
</feature>
<feature type="transmembrane region" description="Helical" evidence="8">
    <location>
        <begin position="217"/>
        <end position="235"/>
    </location>
</feature>
<feature type="transmembrane region" description="Helical" evidence="8">
    <location>
        <begin position="348"/>
        <end position="368"/>
    </location>
</feature>
<dbReference type="PANTHER" id="PTHR43124:SF3">
    <property type="entry name" value="CHLORAMPHENICOL EFFLUX PUMP RV0191"/>
    <property type="match status" value="1"/>
</dbReference>
<evidence type="ECO:0000256" key="6">
    <source>
        <dbReference type="ARBA" id="ARBA00022989"/>
    </source>
</evidence>